<dbReference type="CDD" id="cd00130">
    <property type="entry name" value="PAS"/>
    <property type="match status" value="1"/>
</dbReference>
<dbReference type="SUPFAM" id="SSF55073">
    <property type="entry name" value="Nucleotide cyclase"/>
    <property type="match status" value="1"/>
</dbReference>
<dbReference type="InterPro" id="IPR052163">
    <property type="entry name" value="DGC-Regulatory_Protein"/>
</dbReference>
<sequence length="350" mass="38690">MTQDYQHRADTLQASAPWPMMSPRRPACTARPAGATAHGRSARPRARRPHAWRRPMADAPTEFEHSLIKAIHEASPDGILVVDEQDRVVSYNQRFLAIFGLNLTELHDPDVDGPLHDDALLSGALQAIRDPEAFLQRVRALYADPTIHDVTEIELVDGRTLERHSTALWTDDRRYLGRVWFFRDITDRKCHEQLLEAQSRRDPLTGVANRRGFFNRAGEAFARARRSGLALSVIMLDIDLFKGINDRYGHAAGDQVLRHLCRVAASVVRETDLFARIGGEEFVVLAPDTDHNGCADESATVARISATSGSPTTSAPAWRPSRPATTRPTRFSNVPTGPSTRPSAPGATGS</sequence>
<feature type="region of interest" description="Disordered" evidence="1">
    <location>
        <begin position="1"/>
        <end position="51"/>
    </location>
</feature>
<protein>
    <recommendedName>
        <fullName evidence="6">GGDEF domain-containing protein</fullName>
    </recommendedName>
</protein>
<feature type="compositionally biased region" description="Basic and acidic residues" evidence="1">
    <location>
        <begin position="1"/>
        <end position="10"/>
    </location>
</feature>
<dbReference type="Gene3D" id="3.30.70.270">
    <property type="match status" value="1"/>
</dbReference>
<feature type="compositionally biased region" description="Low complexity" evidence="1">
    <location>
        <begin position="305"/>
        <end position="330"/>
    </location>
</feature>
<dbReference type="OrthoDB" id="9813903at2"/>
<accession>A0A2I6S7Y5</accession>
<evidence type="ECO:0000313" key="4">
    <source>
        <dbReference type="EMBL" id="AUN95331.1"/>
    </source>
</evidence>
<dbReference type="PROSITE" id="PS50112">
    <property type="entry name" value="PAS"/>
    <property type="match status" value="1"/>
</dbReference>
<feature type="domain" description="GGDEF" evidence="3">
    <location>
        <begin position="229"/>
        <end position="350"/>
    </location>
</feature>
<feature type="domain" description="PAS" evidence="2">
    <location>
        <begin position="64"/>
        <end position="106"/>
    </location>
</feature>
<organism evidence="4 5">
    <name type="scientific">Pseudazoarcus pumilus</name>
    <dbReference type="NCBI Taxonomy" id="2067960"/>
    <lineage>
        <taxon>Bacteria</taxon>
        <taxon>Pseudomonadati</taxon>
        <taxon>Pseudomonadota</taxon>
        <taxon>Betaproteobacteria</taxon>
        <taxon>Rhodocyclales</taxon>
        <taxon>Zoogloeaceae</taxon>
        <taxon>Pseudazoarcus</taxon>
    </lineage>
</organism>
<dbReference type="NCBIfam" id="TIGR00254">
    <property type="entry name" value="GGDEF"/>
    <property type="match status" value="1"/>
</dbReference>
<dbReference type="EMBL" id="CP025682">
    <property type="protein sequence ID" value="AUN95331.1"/>
    <property type="molecule type" value="Genomic_DNA"/>
</dbReference>
<dbReference type="InterPro" id="IPR000014">
    <property type="entry name" value="PAS"/>
</dbReference>
<dbReference type="SUPFAM" id="SSF55785">
    <property type="entry name" value="PYP-like sensor domain (PAS domain)"/>
    <property type="match status" value="1"/>
</dbReference>
<dbReference type="PROSITE" id="PS50887">
    <property type="entry name" value="GGDEF"/>
    <property type="match status" value="1"/>
</dbReference>
<dbReference type="SMART" id="SM00091">
    <property type="entry name" value="PAS"/>
    <property type="match status" value="1"/>
</dbReference>
<name>A0A2I6S7Y5_9RHOO</name>
<evidence type="ECO:0000313" key="5">
    <source>
        <dbReference type="Proteomes" id="UP000242205"/>
    </source>
</evidence>
<keyword evidence="5" id="KW-1185">Reference proteome</keyword>
<dbReference type="KEGG" id="atw:C0099_10560"/>
<evidence type="ECO:0000259" key="2">
    <source>
        <dbReference type="PROSITE" id="PS50112"/>
    </source>
</evidence>
<evidence type="ECO:0000256" key="1">
    <source>
        <dbReference type="SAM" id="MobiDB-lite"/>
    </source>
</evidence>
<proteinExistence type="predicted"/>
<gene>
    <name evidence="4" type="ORF">C0099_10560</name>
</gene>
<dbReference type="Proteomes" id="UP000242205">
    <property type="component" value="Chromosome"/>
</dbReference>
<dbReference type="InterPro" id="IPR029787">
    <property type="entry name" value="Nucleotide_cyclase"/>
</dbReference>
<dbReference type="NCBIfam" id="TIGR00229">
    <property type="entry name" value="sensory_box"/>
    <property type="match status" value="1"/>
</dbReference>
<evidence type="ECO:0008006" key="6">
    <source>
        <dbReference type="Google" id="ProtNLM"/>
    </source>
</evidence>
<feature type="compositionally biased region" description="Polar residues" evidence="1">
    <location>
        <begin position="331"/>
        <end position="342"/>
    </location>
</feature>
<dbReference type="InterPro" id="IPR035965">
    <property type="entry name" value="PAS-like_dom_sf"/>
</dbReference>
<dbReference type="InterPro" id="IPR043128">
    <property type="entry name" value="Rev_trsase/Diguanyl_cyclase"/>
</dbReference>
<dbReference type="InterPro" id="IPR000160">
    <property type="entry name" value="GGDEF_dom"/>
</dbReference>
<feature type="compositionally biased region" description="Basic residues" evidence="1">
    <location>
        <begin position="40"/>
        <end position="51"/>
    </location>
</feature>
<dbReference type="SMART" id="SM00267">
    <property type="entry name" value="GGDEF"/>
    <property type="match status" value="1"/>
</dbReference>
<feature type="region of interest" description="Disordered" evidence="1">
    <location>
        <begin position="305"/>
        <end position="350"/>
    </location>
</feature>
<dbReference type="Pfam" id="PF00990">
    <property type="entry name" value="GGDEF"/>
    <property type="match status" value="1"/>
</dbReference>
<dbReference type="Gene3D" id="3.30.450.20">
    <property type="entry name" value="PAS domain"/>
    <property type="match status" value="1"/>
</dbReference>
<dbReference type="AlphaFoldDB" id="A0A2I6S7Y5"/>
<reference evidence="4 5" key="1">
    <citation type="submission" date="2018-01" db="EMBL/GenBank/DDBJ databases">
        <authorList>
            <person name="Fu G.-Y."/>
        </authorList>
    </citation>
    <scope>NUCLEOTIDE SEQUENCE [LARGE SCALE GENOMIC DNA]</scope>
    <source>
        <strain evidence="4 5">SY39</strain>
    </source>
</reference>
<dbReference type="CDD" id="cd01949">
    <property type="entry name" value="GGDEF"/>
    <property type="match status" value="1"/>
</dbReference>
<evidence type="ECO:0000259" key="3">
    <source>
        <dbReference type="PROSITE" id="PS50887"/>
    </source>
</evidence>
<dbReference type="PANTHER" id="PTHR46663">
    <property type="entry name" value="DIGUANYLATE CYCLASE DGCT-RELATED"/>
    <property type="match status" value="1"/>
</dbReference>
<dbReference type="Pfam" id="PF13188">
    <property type="entry name" value="PAS_8"/>
    <property type="match status" value="1"/>
</dbReference>
<dbReference type="PANTHER" id="PTHR46663:SF2">
    <property type="entry name" value="GGDEF DOMAIN-CONTAINING PROTEIN"/>
    <property type="match status" value="1"/>
</dbReference>